<comment type="subcellular location">
    <subcellularLocation>
        <location evidence="1">Membrane</location>
        <topology evidence="1">Multi-pass membrane protein</topology>
    </subcellularLocation>
</comment>
<dbReference type="InterPro" id="IPR006042">
    <property type="entry name" value="Xan_ur_permease"/>
</dbReference>
<dbReference type="EMBL" id="OOIP01000001">
    <property type="protein sequence ID" value="SPO34905.1"/>
    <property type="molecule type" value="Genomic_DNA"/>
</dbReference>
<feature type="transmembrane region" description="Helical" evidence="8">
    <location>
        <begin position="501"/>
        <end position="520"/>
    </location>
</feature>
<dbReference type="PANTHER" id="PTHR42810">
    <property type="entry name" value="PURINE PERMEASE C1399.01C-RELATED"/>
    <property type="match status" value="1"/>
</dbReference>
<evidence type="ECO:0000256" key="2">
    <source>
        <dbReference type="ARBA" id="ARBA00008821"/>
    </source>
</evidence>
<feature type="transmembrane region" description="Helical" evidence="8">
    <location>
        <begin position="238"/>
        <end position="257"/>
    </location>
</feature>
<feature type="region of interest" description="Disordered" evidence="7">
    <location>
        <begin position="567"/>
        <end position="586"/>
    </location>
</feature>
<feature type="transmembrane region" description="Helical" evidence="8">
    <location>
        <begin position="99"/>
        <end position="125"/>
    </location>
</feature>
<sequence>MGTGNDEKAMISVQPLATEQPSWQSAPAATTPQRDAPRRSARQPGVAGYLRHLFSREAWLGDYDFGTLCMPRLRPWARNGGSGASSAAPFYGVHDDLPITLAAICGFQHALAMLGGLITPPILIASAANLPSEQQSYLISASLITSGILSAIQMSAIPLPFGRQLGTGLLSVVGTSFATLSTATSIIDNLYKDGTCPVVDGVRQACPEAYGYILGTSAVCSLLEIFLALLPPRVLRRMFPPVITGVVVMLIGINLIGDSALPSFGGGSACQSTDSPCPLPRSYLWGDAHYLGLAFFSFITIIIVEIFGSPAMRNASIILGLLLPLAVAGPLGYMSGADIKSAKAITFLWVETFPLKVYGPAVLPLLAVYVALMMEAIGDITATSEVSKVEVEGPNYDRRISGGVLADGIGGLLSALLTITPLSVFAQNNGVIAITRCANVRAGRWTSFWLILFGIIGKLAGCVLEIPAPVLGGVLLFLFSSILVSGLRVVAMVKFTRRVRFVLATSFSLGMTGMMADGLWERLFTYGGDNKALRGFLDSIVIVLSTPFLLAAIAGIVANLILPRDPEDDDVDRESYRDEEDKVLRA</sequence>
<evidence type="ECO:0000256" key="1">
    <source>
        <dbReference type="ARBA" id="ARBA00004141"/>
    </source>
</evidence>
<dbReference type="GO" id="GO:0042907">
    <property type="term" value="F:xanthine transmembrane transporter activity"/>
    <property type="evidence" value="ECO:0007669"/>
    <property type="project" value="TreeGrafter"/>
</dbReference>
<dbReference type="AlphaFoldDB" id="A0A5C3ETA8"/>
<keyword evidence="3" id="KW-0813">Transport</keyword>
<feature type="transmembrane region" description="Helical" evidence="8">
    <location>
        <begin position="137"/>
        <end position="161"/>
    </location>
</feature>
<evidence type="ECO:0000256" key="7">
    <source>
        <dbReference type="SAM" id="MobiDB-lite"/>
    </source>
</evidence>
<proteinExistence type="inferred from homology"/>
<gene>
    <name evidence="9" type="ORF">PSFLO_00376</name>
</gene>
<organism evidence="9 10">
    <name type="scientific">Pseudozyma flocculosa</name>
    <dbReference type="NCBI Taxonomy" id="84751"/>
    <lineage>
        <taxon>Eukaryota</taxon>
        <taxon>Fungi</taxon>
        <taxon>Dikarya</taxon>
        <taxon>Basidiomycota</taxon>
        <taxon>Ustilaginomycotina</taxon>
        <taxon>Ustilaginomycetes</taxon>
        <taxon>Ustilaginales</taxon>
        <taxon>Ustilaginaceae</taxon>
        <taxon>Pseudozyma</taxon>
    </lineage>
</organism>
<keyword evidence="6 8" id="KW-0472">Membrane</keyword>
<evidence type="ECO:0000256" key="3">
    <source>
        <dbReference type="ARBA" id="ARBA00022448"/>
    </source>
</evidence>
<dbReference type="Proteomes" id="UP000323386">
    <property type="component" value="Unassembled WGS sequence"/>
</dbReference>
<evidence type="ECO:0000256" key="5">
    <source>
        <dbReference type="ARBA" id="ARBA00022989"/>
    </source>
</evidence>
<reference evidence="9 10" key="1">
    <citation type="submission" date="2018-03" db="EMBL/GenBank/DDBJ databases">
        <authorList>
            <person name="Guldener U."/>
        </authorList>
    </citation>
    <scope>NUCLEOTIDE SEQUENCE [LARGE SCALE GENOMIC DNA]</scope>
    <source>
        <strain evidence="9 10">DAOM196992</strain>
    </source>
</reference>
<feature type="transmembrane region" description="Helical" evidence="8">
    <location>
        <begin position="209"/>
        <end position="231"/>
    </location>
</feature>
<feature type="compositionally biased region" description="Polar residues" evidence="7">
    <location>
        <begin position="15"/>
        <end position="33"/>
    </location>
</feature>
<dbReference type="OrthoDB" id="1641903at2759"/>
<feature type="transmembrane region" description="Helical" evidence="8">
    <location>
        <begin position="315"/>
        <end position="333"/>
    </location>
</feature>
<keyword evidence="10" id="KW-1185">Reference proteome</keyword>
<dbReference type="InterPro" id="IPR006043">
    <property type="entry name" value="NCS2"/>
</dbReference>
<protein>
    <submittedName>
        <fullName evidence="9">Probable purine permease</fullName>
    </submittedName>
</protein>
<dbReference type="PANTHER" id="PTHR42810:SF2">
    <property type="entry name" value="PURINE PERMEASE C1399.01C-RELATED"/>
    <property type="match status" value="1"/>
</dbReference>
<evidence type="ECO:0000313" key="9">
    <source>
        <dbReference type="EMBL" id="SPO34905.1"/>
    </source>
</evidence>
<accession>A0A5C3ETA8</accession>
<evidence type="ECO:0000256" key="6">
    <source>
        <dbReference type="ARBA" id="ARBA00023136"/>
    </source>
</evidence>
<dbReference type="NCBIfam" id="TIGR00801">
    <property type="entry name" value="ncs2"/>
    <property type="match status" value="1"/>
</dbReference>
<feature type="transmembrane region" description="Helical" evidence="8">
    <location>
        <begin position="540"/>
        <end position="562"/>
    </location>
</feature>
<evidence type="ECO:0000313" key="10">
    <source>
        <dbReference type="Proteomes" id="UP000323386"/>
    </source>
</evidence>
<feature type="transmembrane region" description="Helical" evidence="8">
    <location>
        <begin position="445"/>
        <end position="464"/>
    </location>
</feature>
<dbReference type="GO" id="GO:0000324">
    <property type="term" value="C:fungal-type vacuole"/>
    <property type="evidence" value="ECO:0007669"/>
    <property type="project" value="TreeGrafter"/>
</dbReference>
<keyword evidence="5 8" id="KW-1133">Transmembrane helix</keyword>
<dbReference type="PROSITE" id="PS01116">
    <property type="entry name" value="XANTH_URACIL_PERMASE"/>
    <property type="match status" value="1"/>
</dbReference>
<feature type="region of interest" description="Disordered" evidence="7">
    <location>
        <begin position="1"/>
        <end position="43"/>
    </location>
</feature>
<dbReference type="Pfam" id="PF00860">
    <property type="entry name" value="Xan_ur_permease"/>
    <property type="match status" value="1"/>
</dbReference>
<feature type="transmembrane region" description="Helical" evidence="8">
    <location>
        <begin position="288"/>
        <end position="308"/>
    </location>
</feature>
<name>A0A5C3ETA8_9BASI</name>
<feature type="transmembrane region" description="Helical" evidence="8">
    <location>
        <begin position="470"/>
        <end position="489"/>
    </location>
</feature>
<comment type="similarity">
    <text evidence="2">Belongs to the nucleobase:cation symporter-2 (NCS2) (TC 2.A.40) family.</text>
</comment>
<dbReference type="GO" id="GO:0005886">
    <property type="term" value="C:plasma membrane"/>
    <property type="evidence" value="ECO:0007669"/>
    <property type="project" value="TreeGrafter"/>
</dbReference>
<evidence type="ECO:0000256" key="4">
    <source>
        <dbReference type="ARBA" id="ARBA00022692"/>
    </source>
</evidence>
<keyword evidence="4 8" id="KW-0812">Transmembrane</keyword>
<feature type="compositionally biased region" description="Basic and acidic residues" evidence="7">
    <location>
        <begin position="573"/>
        <end position="586"/>
    </location>
</feature>
<evidence type="ECO:0000256" key="8">
    <source>
        <dbReference type="SAM" id="Phobius"/>
    </source>
</evidence>